<keyword evidence="2" id="KW-1185">Reference proteome</keyword>
<evidence type="ECO:0000313" key="1">
    <source>
        <dbReference type="EMBL" id="WCZ39673.1"/>
    </source>
</evidence>
<dbReference type="Proteomes" id="UP001218071">
    <property type="component" value="Chromosome"/>
</dbReference>
<proteinExistence type="predicted"/>
<gene>
    <name evidence="1" type="ORF">CJEDD_10515</name>
</gene>
<dbReference type="EMBL" id="CP063194">
    <property type="protein sequence ID" value="WCZ39673.1"/>
    <property type="molecule type" value="Genomic_DNA"/>
</dbReference>
<organism evidence="1 2">
    <name type="scientific">Corynebacterium jeddahense</name>
    <dbReference type="NCBI Taxonomy" id="1414719"/>
    <lineage>
        <taxon>Bacteria</taxon>
        <taxon>Bacillati</taxon>
        <taxon>Actinomycetota</taxon>
        <taxon>Actinomycetes</taxon>
        <taxon>Mycobacteriales</taxon>
        <taxon>Corynebacteriaceae</taxon>
        <taxon>Corynebacterium</taxon>
    </lineage>
</organism>
<protein>
    <submittedName>
        <fullName evidence="1">Uncharacterized protein</fullName>
    </submittedName>
</protein>
<accession>A0ABY7UMU6</accession>
<name>A0ABY7UMU6_9CORY</name>
<sequence>MPVDLKAVKKALGDFSTFAKNIVGLFQDLPKGLLDFATKIK</sequence>
<evidence type="ECO:0000313" key="2">
    <source>
        <dbReference type="Proteomes" id="UP001218071"/>
    </source>
</evidence>
<reference evidence="1 2" key="1">
    <citation type="submission" date="2020-10" db="EMBL/GenBank/DDBJ databases">
        <title>Complete genome sequence of Corynebacterium jeddahense DSM 45997, type strain of Corynebacterium jeddahense.</title>
        <authorList>
            <person name="Busche T."/>
            <person name="Kalinowski J."/>
            <person name="Ruckert C."/>
        </authorList>
    </citation>
    <scope>NUCLEOTIDE SEQUENCE [LARGE SCALE GENOMIC DNA]</scope>
    <source>
        <strain evidence="1 2">DSM 45997</strain>
    </source>
</reference>